<protein>
    <submittedName>
        <fullName evidence="2">tRNA threonylcarbamoyladenosine biosynthesis protein TsaB</fullName>
    </submittedName>
</protein>
<dbReference type="EMBL" id="CAKMAB010000003">
    <property type="protein sequence ID" value="CAH1054469.1"/>
    <property type="molecule type" value="Genomic_DNA"/>
</dbReference>
<comment type="caution">
    <text evidence="2">The sequence shown here is derived from an EMBL/GenBank/DDBJ whole genome shotgun (WGS) entry which is preliminary data.</text>
</comment>
<feature type="domain" description="Gcp-like" evidence="1">
    <location>
        <begin position="53"/>
        <end position="174"/>
    </location>
</feature>
<evidence type="ECO:0000313" key="2">
    <source>
        <dbReference type="EMBL" id="CAH1054469.1"/>
    </source>
</evidence>
<dbReference type="NCBIfam" id="TIGR03725">
    <property type="entry name" value="T6A_YeaZ"/>
    <property type="match status" value="1"/>
</dbReference>
<dbReference type="InterPro" id="IPR000905">
    <property type="entry name" value="Gcp-like_dom"/>
</dbReference>
<gene>
    <name evidence="2" type="primary">tsaB</name>
    <name evidence="2" type="ORF">PAECIP111894_00614</name>
</gene>
<proteinExistence type="predicted"/>
<dbReference type="Gene3D" id="3.30.420.40">
    <property type="match status" value="2"/>
</dbReference>
<dbReference type="PANTHER" id="PTHR11735">
    <property type="entry name" value="TRNA N6-ADENOSINE THREONYLCARBAMOYLTRANSFERASE"/>
    <property type="match status" value="1"/>
</dbReference>
<evidence type="ECO:0000259" key="1">
    <source>
        <dbReference type="Pfam" id="PF00814"/>
    </source>
</evidence>
<evidence type="ECO:0000313" key="3">
    <source>
        <dbReference type="Proteomes" id="UP000838749"/>
    </source>
</evidence>
<dbReference type="InterPro" id="IPR022496">
    <property type="entry name" value="T6A_TsaB"/>
</dbReference>
<keyword evidence="3" id="KW-1185">Reference proteome</keyword>
<dbReference type="Proteomes" id="UP000838749">
    <property type="component" value="Unassembled WGS sequence"/>
</dbReference>
<sequence length="289" mass="31096">MPAADPEVGLRKMTNQNTEPRKRLLALDTSTAVLGVAVTENGELLHEINASGERNHSVHLLPIIEQALQATGTTAAMLGGISVGVGPGSYTGTRIAVTAAKTLAWAWDVPVVGISSLHAVAWGGYQTALKNNVTKESEKTNDNMGYGPDWIIPLMDARRGQVYTGLFAAEGNNAPSRLEPDAIRLMADWVEYLAERLGQASVEGNKPAALWFVGETAVHGSEESLRPLKDLGISIAVPYEMEGRWTGFLGEARVQVEKDDIHSLTPNYTQITEAEANLRLSRKGGLKKS</sequence>
<dbReference type="SUPFAM" id="SSF53067">
    <property type="entry name" value="Actin-like ATPase domain"/>
    <property type="match status" value="2"/>
</dbReference>
<name>A0ABM9B7B5_9BACL</name>
<reference evidence="2" key="1">
    <citation type="submission" date="2021-12" db="EMBL/GenBank/DDBJ databases">
        <authorList>
            <person name="Criscuolo A."/>
        </authorList>
    </citation>
    <scope>NUCLEOTIDE SEQUENCE</scope>
    <source>
        <strain evidence="2">CIP111894</strain>
    </source>
</reference>
<accession>A0ABM9B7B5</accession>
<dbReference type="InterPro" id="IPR043129">
    <property type="entry name" value="ATPase_NBD"/>
</dbReference>
<dbReference type="Pfam" id="PF00814">
    <property type="entry name" value="TsaD"/>
    <property type="match status" value="1"/>
</dbReference>
<dbReference type="CDD" id="cd24032">
    <property type="entry name" value="ASKHA_NBD_TsaB"/>
    <property type="match status" value="1"/>
</dbReference>
<dbReference type="PANTHER" id="PTHR11735:SF11">
    <property type="entry name" value="TRNA THREONYLCARBAMOYLADENOSINE BIOSYNTHESIS PROTEIN TSAB"/>
    <property type="match status" value="1"/>
</dbReference>
<organism evidence="2 3">
    <name type="scientific">Paenibacillus pseudetheri</name>
    <dbReference type="NCBI Taxonomy" id="2897682"/>
    <lineage>
        <taxon>Bacteria</taxon>
        <taxon>Bacillati</taxon>
        <taxon>Bacillota</taxon>
        <taxon>Bacilli</taxon>
        <taxon>Bacillales</taxon>
        <taxon>Paenibacillaceae</taxon>
        <taxon>Paenibacillus</taxon>
    </lineage>
</organism>